<evidence type="ECO:0000256" key="10">
    <source>
        <dbReference type="ARBA" id="ARBA00023170"/>
    </source>
</evidence>
<keyword evidence="8 12" id="KW-0297">G-protein coupled receptor</keyword>
<evidence type="ECO:0000313" key="16">
    <source>
        <dbReference type="RefSeq" id="XP_054849898.1"/>
    </source>
</evidence>
<dbReference type="PRINTS" id="PR00245">
    <property type="entry name" value="OLFACTORYR"/>
</dbReference>
<evidence type="ECO:0000256" key="13">
    <source>
        <dbReference type="RuleBase" id="RU363047"/>
    </source>
</evidence>
<feature type="domain" description="G-protein coupled receptors family 1 profile" evidence="14">
    <location>
        <begin position="39"/>
        <end position="287"/>
    </location>
</feature>
<comment type="similarity">
    <text evidence="12">Belongs to the G-protein coupled receptor 1 family.</text>
</comment>
<protein>
    <recommendedName>
        <fullName evidence="13">Olfactory receptor</fullName>
    </recommendedName>
</protein>
<keyword evidence="10 12" id="KW-0675">Receptor</keyword>
<evidence type="ECO:0000256" key="4">
    <source>
        <dbReference type="ARBA" id="ARBA00022606"/>
    </source>
</evidence>
<keyword evidence="15" id="KW-1185">Reference proteome</keyword>
<comment type="function">
    <text evidence="1">Odorant receptor.</text>
</comment>
<evidence type="ECO:0000256" key="2">
    <source>
        <dbReference type="ARBA" id="ARBA00004651"/>
    </source>
</evidence>
<dbReference type="PROSITE" id="PS00237">
    <property type="entry name" value="G_PROTEIN_RECEP_F1_1"/>
    <property type="match status" value="1"/>
</dbReference>
<keyword evidence="4 13" id="KW-0716">Sensory transduction</keyword>
<keyword evidence="6 13" id="KW-0552">Olfaction</keyword>
<feature type="transmembrane region" description="Helical" evidence="13">
    <location>
        <begin position="58"/>
        <end position="77"/>
    </location>
</feature>
<name>A0AA97K347_EUBMA</name>
<feature type="transmembrane region" description="Helical" evidence="13">
    <location>
        <begin position="138"/>
        <end position="156"/>
    </location>
</feature>
<dbReference type="InterPro" id="IPR017452">
    <property type="entry name" value="GPCR_Rhodpsn_7TM"/>
</dbReference>
<dbReference type="InterPro" id="IPR000725">
    <property type="entry name" value="Olfact_rcpt"/>
</dbReference>
<feature type="transmembrane region" description="Helical" evidence="13">
    <location>
        <begin position="263"/>
        <end position="282"/>
    </location>
</feature>
<dbReference type="Pfam" id="PF13853">
    <property type="entry name" value="7tm_4"/>
    <property type="match status" value="1"/>
</dbReference>
<dbReference type="RefSeq" id="XP_054849898.1">
    <property type="nucleotide sequence ID" value="XM_054993923.1"/>
</dbReference>
<dbReference type="GO" id="GO:0005886">
    <property type="term" value="C:plasma membrane"/>
    <property type="evidence" value="ECO:0007669"/>
    <property type="project" value="UniProtKB-SubCell"/>
</dbReference>
<keyword evidence="9 13" id="KW-0472">Membrane</keyword>
<dbReference type="InterPro" id="IPR000276">
    <property type="entry name" value="GPCR_Rhodpsn"/>
</dbReference>
<keyword evidence="11 12" id="KW-0807">Transducer</keyword>
<comment type="subcellular location">
    <subcellularLocation>
        <location evidence="2 13">Cell membrane</location>
        <topology evidence="2 13">Multi-pass membrane protein</topology>
    </subcellularLocation>
</comment>
<dbReference type="GO" id="GO:0004930">
    <property type="term" value="F:G protein-coupled receptor activity"/>
    <property type="evidence" value="ECO:0007669"/>
    <property type="project" value="UniProtKB-KW"/>
</dbReference>
<feature type="transmembrane region" description="Helical" evidence="13">
    <location>
        <begin position="97"/>
        <end position="118"/>
    </location>
</feature>
<organism evidence="15 16">
    <name type="scientific">Eublepharis macularius</name>
    <name type="common">Leopard gecko</name>
    <name type="synonym">Cyrtodactylus macularius</name>
    <dbReference type="NCBI Taxonomy" id="481883"/>
    <lineage>
        <taxon>Eukaryota</taxon>
        <taxon>Metazoa</taxon>
        <taxon>Chordata</taxon>
        <taxon>Craniata</taxon>
        <taxon>Vertebrata</taxon>
        <taxon>Euteleostomi</taxon>
        <taxon>Lepidosauria</taxon>
        <taxon>Squamata</taxon>
        <taxon>Bifurcata</taxon>
        <taxon>Gekkota</taxon>
        <taxon>Eublepharidae</taxon>
        <taxon>Eublepharinae</taxon>
        <taxon>Eublepharis</taxon>
    </lineage>
</organism>
<proteinExistence type="inferred from homology"/>
<evidence type="ECO:0000256" key="7">
    <source>
        <dbReference type="ARBA" id="ARBA00022989"/>
    </source>
</evidence>
<evidence type="ECO:0000313" key="15">
    <source>
        <dbReference type="Proteomes" id="UP001190640"/>
    </source>
</evidence>
<feature type="transmembrane region" description="Helical" evidence="13">
    <location>
        <begin position="234"/>
        <end position="257"/>
    </location>
</feature>
<dbReference type="KEGG" id="emc:129339338"/>
<sequence length="330" mass="37489">MSNESSINEFLLLGFSEVREIQLVHFVIFLLIYLSALIGNILIITAVATDPGLHSPMYFFLANLSVMDLGYISVTILKAMGNSLMNTRLISYPECVIQVFFLFFFMASDYFLLTVMAYDRYVAICNPLHYEMVVNKEASIQMAAITWISGLFYATIHTGATFAVPFCSNIINQFFCEIPQLLKLSCSDLYLIEVAMLGFSACLGLGCFGFIVVSYVEIFKTVFRIPTVQGREKAFSTCIPHLIVVFLFLSTGTFANLKPTSSIWVGLDRMITMAYCVIPPLMNPIIYSMRNKEIKAVLWKLYYRSWSEPIKGKQNCVSLWHRIQSRHKNP</sequence>
<keyword evidence="3 13" id="KW-1003">Cell membrane</keyword>
<evidence type="ECO:0000256" key="6">
    <source>
        <dbReference type="ARBA" id="ARBA00022725"/>
    </source>
</evidence>
<keyword evidence="7 13" id="KW-1133">Transmembrane helix</keyword>
<dbReference type="Proteomes" id="UP001190640">
    <property type="component" value="Chromosome 12"/>
</dbReference>
<accession>A0AA97K347</accession>
<dbReference type="PRINTS" id="PR00237">
    <property type="entry name" value="GPCRRHODOPSN"/>
</dbReference>
<dbReference type="PROSITE" id="PS50262">
    <property type="entry name" value="G_PROTEIN_RECEP_F1_2"/>
    <property type="match status" value="1"/>
</dbReference>
<feature type="transmembrane region" description="Helical" evidence="13">
    <location>
        <begin position="189"/>
        <end position="213"/>
    </location>
</feature>
<evidence type="ECO:0000256" key="8">
    <source>
        <dbReference type="ARBA" id="ARBA00023040"/>
    </source>
</evidence>
<evidence type="ECO:0000256" key="12">
    <source>
        <dbReference type="RuleBase" id="RU000688"/>
    </source>
</evidence>
<dbReference type="InterPro" id="IPR050516">
    <property type="entry name" value="Olfactory_GPCR"/>
</dbReference>
<gene>
    <name evidence="16" type="primary">LOC129339338</name>
</gene>
<feature type="transmembrane region" description="Helical" evidence="13">
    <location>
        <begin position="23"/>
        <end position="46"/>
    </location>
</feature>
<dbReference type="FunFam" id="1.20.1070.10:FF:000037">
    <property type="entry name" value="Olfactory receptor"/>
    <property type="match status" value="1"/>
</dbReference>
<evidence type="ECO:0000256" key="1">
    <source>
        <dbReference type="ARBA" id="ARBA00002936"/>
    </source>
</evidence>
<dbReference type="CDD" id="cd15227">
    <property type="entry name" value="7tmA_OR14-like"/>
    <property type="match status" value="1"/>
</dbReference>
<evidence type="ECO:0000256" key="5">
    <source>
        <dbReference type="ARBA" id="ARBA00022692"/>
    </source>
</evidence>
<evidence type="ECO:0000256" key="9">
    <source>
        <dbReference type="ARBA" id="ARBA00023136"/>
    </source>
</evidence>
<dbReference type="PANTHER" id="PTHR26452">
    <property type="entry name" value="OLFACTORY RECEPTOR"/>
    <property type="match status" value="1"/>
</dbReference>
<dbReference type="AlphaFoldDB" id="A0AA97K347"/>
<evidence type="ECO:0000256" key="3">
    <source>
        <dbReference type="ARBA" id="ARBA00022475"/>
    </source>
</evidence>
<dbReference type="SUPFAM" id="SSF81321">
    <property type="entry name" value="Family A G protein-coupled receptor-like"/>
    <property type="match status" value="1"/>
</dbReference>
<dbReference type="GeneID" id="129339338"/>
<dbReference type="GO" id="GO:0004984">
    <property type="term" value="F:olfactory receptor activity"/>
    <property type="evidence" value="ECO:0007669"/>
    <property type="project" value="InterPro"/>
</dbReference>
<evidence type="ECO:0000259" key="14">
    <source>
        <dbReference type="PROSITE" id="PS50262"/>
    </source>
</evidence>
<dbReference type="Gene3D" id="1.20.1070.10">
    <property type="entry name" value="Rhodopsin 7-helix transmembrane proteins"/>
    <property type="match status" value="1"/>
</dbReference>
<evidence type="ECO:0000256" key="11">
    <source>
        <dbReference type="ARBA" id="ARBA00023224"/>
    </source>
</evidence>
<keyword evidence="5 12" id="KW-0812">Transmembrane</keyword>
<reference evidence="16" key="1">
    <citation type="submission" date="2025-08" db="UniProtKB">
        <authorList>
            <consortium name="RefSeq"/>
        </authorList>
    </citation>
    <scope>IDENTIFICATION</scope>
    <source>
        <tissue evidence="16">Blood</tissue>
    </source>
</reference>